<evidence type="ECO:0000313" key="2">
    <source>
        <dbReference type="EMBL" id="CAG9834877.1"/>
    </source>
</evidence>
<evidence type="ECO:0000313" key="3">
    <source>
        <dbReference type="Proteomes" id="UP001153709"/>
    </source>
</evidence>
<dbReference type="Proteomes" id="UP001153709">
    <property type="component" value="Chromosome 5"/>
</dbReference>
<gene>
    <name evidence="2" type="ORF">DIABBA_LOCUS8134</name>
</gene>
<keyword evidence="3" id="KW-1185">Reference proteome</keyword>
<dbReference type="EMBL" id="OU898280">
    <property type="protein sequence ID" value="CAG9834877.1"/>
    <property type="molecule type" value="Genomic_DNA"/>
</dbReference>
<feature type="compositionally biased region" description="Basic and acidic residues" evidence="1">
    <location>
        <begin position="83"/>
        <end position="92"/>
    </location>
</feature>
<feature type="non-terminal residue" evidence="2">
    <location>
        <position position="1"/>
    </location>
</feature>
<sequence>KFIKNKNFQKHFFYSINRLLFSDVTFELTNLLQMNLAEQAKNVQLVLTQCEFLHPSLFKPVKIPSGCGTDKISTSEKSDYINSEKKGVHSQEVDEQTNITTPTGTSPSSQNEVKYVLEQILENVVKLETNNQEYTSKNNIQEMRCLLEDILEKVIMSPREKRTEETICHKINENIFTTSENSLPIPLNSGENKRNFLSMDQYSLGAKVKTSSQKMDVKLTCNTITEEAHLQEVPNLKIMDEVPRKRTKDQTKFKFSKSQKNALKFPQTPLCYLEVCRKLDDDSKNTCKCMKCLPQQNRYYCSCFDLICKDLDEKTEIIQNEPVPLLQKLQDQNQLKPSKNKPKRKVLGDVCDICREKKCNCAFKSRPKIGRSPPT</sequence>
<feature type="region of interest" description="Disordered" evidence="1">
    <location>
        <begin position="83"/>
        <end position="110"/>
    </location>
</feature>
<feature type="compositionally biased region" description="Polar residues" evidence="1">
    <location>
        <begin position="96"/>
        <end position="110"/>
    </location>
</feature>
<reference evidence="2" key="1">
    <citation type="submission" date="2022-01" db="EMBL/GenBank/DDBJ databases">
        <authorList>
            <person name="King R."/>
        </authorList>
    </citation>
    <scope>NUCLEOTIDE SEQUENCE</scope>
</reference>
<protein>
    <submittedName>
        <fullName evidence="2">Uncharacterized protein</fullName>
    </submittedName>
</protein>
<organism evidence="2 3">
    <name type="scientific">Diabrotica balteata</name>
    <name type="common">Banded cucumber beetle</name>
    <dbReference type="NCBI Taxonomy" id="107213"/>
    <lineage>
        <taxon>Eukaryota</taxon>
        <taxon>Metazoa</taxon>
        <taxon>Ecdysozoa</taxon>
        <taxon>Arthropoda</taxon>
        <taxon>Hexapoda</taxon>
        <taxon>Insecta</taxon>
        <taxon>Pterygota</taxon>
        <taxon>Neoptera</taxon>
        <taxon>Endopterygota</taxon>
        <taxon>Coleoptera</taxon>
        <taxon>Polyphaga</taxon>
        <taxon>Cucujiformia</taxon>
        <taxon>Chrysomeloidea</taxon>
        <taxon>Chrysomelidae</taxon>
        <taxon>Galerucinae</taxon>
        <taxon>Diabroticina</taxon>
        <taxon>Diabroticites</taxon>
        <taxon>Diabrotica</taxon>
    </lineage>
</organism>
<evidence type="ECO:0000256" key="1">
    <source>
        <dbReference type="SAM" id="MobiDB-lite"/>
    </source>
</evidence>
<dbReference type="AlphaFoldDB" id="A0A9N9XDF4"/>
<dbReference type="OrthoDB" id="538223at2759"/>
<name>A0A9N9XDF4_DIABA</name>
<proteinExistence type="predicted"/>
<accession>A0A9N9XDF4</accession>